<dbReference type="PROSITE" id="PS51304">
    <property type="entry name" value="GALECTIN"/>
    <property type="match status" value="1"/>
</dbReference>
<dbReference type="EMBL" id="BMAT01003637">
    <property type="protein sequence ID" value="GFR59336.1"/>
    <property type="molecule type" value="Genomic_DNA"/>
</dbReference>
<sequence>MQNCRETGQNEPSKFGYDQEYHYNYNNNNNNNYYYYYKPTTTTTTTEEATTAEAITEAQTTEGATTAEATTVEETTEGATTAEATTVEETTEGATTSAGGNCLRSTLTFSSHEGFPTGSSCQSFSGVDINCVIECTRLDQTLCKLVYVASCNVYRECTCIFCTGMEDADFDTSNFQFFLHTKEVSGTNSSYRSLSRGLVHLQPSLLKIKLGSPVTTIVFRNNTDEAFHITFSFTDQRVTTNWRVSNSLGTPGLSTVPFSFTDGQVISIFLIVTSGKFKFYVDQVLLFNLEHSIPPSDVTYFLLESSNSEATIISFRR</sequence>
<evidence type="ECO:0000313" key="5">
    <source>
        <dbReference type="Proteomes" id="UP000762676"/>
    </source>
</evidence>
<dbReference type="Gene3D" id="2.60.120.200">
    <property type="match status" value="1"/>
</dbReference>
<protein>
    <recommendedName>
        <fullName evidence="2">Galectin</fullName>
    </recommendedName>
</protein>
<reference evidence="4 5" key="1">
    <citation type="journal article" date="2021" name="Elife">
        <title>Chloroplast acquisition without the gene transfer in kleptoplastic sea slugs, Plakobranchus ocellatus.</title>
        <authorList>
            <person name="Maeda T."/>
            <person name="Takahashi S."/>
            <person name="Yoshida T."/>
            <person name="Shimamura S."/>
            <person name="Takaki Y."/>
            <person name="Nagai Y."/>
            <person name="Toyoda A."/>
            <person name="Suzuki Y."/>
            <person name="Arimoto A."/>
            <person name="Ishii H."/>
            <person name="Satoh N."/>
            <person name="Nishiyama T."/>
            <person name="Hasebe M."/>
            <person name="Maruyama T."/>
            <person name="Minagawa J."/>
            <person name="Obokata J."/>
            <person name="Shigenobu S."/>
        </authorList>
    </citation>
    <scope>NUCLEOTIDE SEQUENCE [LARGE SCALE GENOMIC DNA]</scope>
</reference>
<gene>
    <name evidence="4" type="ORF">ElyMa_001790800</name>
</gene>
<evidence type="ECO:0000256" key="2">
    <source>
        <dbReference type="RuleBase" id="RU102079"/>
    </source>
</evidence>
<dbReference type="AlphaFoldDB" id="A0AAV4EFS0"/>
<evidence type="ECO:0000313" key="4">
    <source>
        <dbReference type="EMBL" id="GFR59336.1"/>
    </source>
</evidence>
<name>A0AAV4EFS0_9GAST</name>
<dbReference type="GO" id="GO:0030246">
    <property type="term" value="F:carbohydrate binding"/>
    <property type="evidence" value="ECO:0007669"/>
    <property type="project" value="UniProtKB-UniRule"/>
</dbReference>
<evidence type="ECO:0000259" key="3">
    <source>
        <dbReference type="PROSITE" id="PS51304"/>
    </source>
</evidence>
<comment type="caution">
    <text evidence="4">The sequence shown here is derived from an EMBL/GenBank/DDBJ whole genome shotgun (WGS) entry which is preliminary data.</text>
</comment>
<evidence type="ECO:0000256" key="1">
    <source>
        <dbReference type="ARBA" id="ARBA00022734"/>
    </source>
</evidence>
<keyword evidence="5" id="KW-1185">Reference proteome</keyword>
<dbReference type="InterPro" id="IPR001079">
    <property type="entry name" value="Galectin_CRD"/>
</dbReference>
<feature type="domain" description="Galectin" evidence="3">
    <location>
        <begin position="186"/>
        <end position="317"/>
    </location>
</feature>
<dbReference type="Proteomes" id="UP000762676">
    <property type="component" value="Unassembled WGS sequence"/>
</dbReference>
<dbReference type="Pfam" id="PF00337">
    <property type="entry name" value="Gal-bind_lectin"/>
    <property type="match status" value="1"/>
</dbReference>
<proteinExistence type="predicted"/>
<dbReference type="SUPFAM" id="SSF49899">
    <property type="entry name" value="Concanavalin A-like lectins/glucanases"/>
    <property type="match status" value="1"/>
</dbReference>
<dbReference type="InterPro" id="IPR013320">
    <property type="entry name" value="ConA-like_dom_sf"/>
</dbReference>
<keyword evidence="1 2" id="KW-0430">Lectin</keyword>
<accession>A0AAV4EFS0</accession>
<organism evidence="4 5">
    <name type="scientific">Elysia marginata</name>
    <dbReference type="NCBI Taxonomy" id="1093978"/>
    <lineage>
        <taxon>Eukaryota</taxon>
        <taxon>Metazoa</taxon>
        <taxon>Spiralia</taxon>
        <taxon>Lophotrochozoa</taxon>
        <taxon>Mollusca</taxon>
        <taxon>Gastropoda</taxon>
        <taxon>Heterobranchia</taxon>
        <taxon>Euthyneura</taxon>
        <taxon>Panpulmonata</taxon>
        <taxon>Sacoglossa</taxon>
        <taxon>Placobranchoidea</taxon>
        <taxon>Plakobranchidae</taxon>
        <taxon>Elysia</taxon>
    </lineage>
</organism>